<proteinExistence type="predicted"/>
<dbReference type="EMBL" id="UXSR01000016">
    <property type="protein sequence ID" value="VDD74222.1"/>
    <property type="molecule type" value="Genomic_DNA"/>
</dbReference>
<sequence>MGDFVEAQTGSPANRRIQRLRFFPGKYIGDPKAIMNPHQDIRLPESPMYPSVVPKAIPPDVIESRMRIAAQDIAVASVVNPLSKVMVEDVLPPIYDDAGNCNKYSGIPRNIHLKFSYEDERWLQHVAKVMASQAIKKAIHRLRLEGTIVCPWKGNTRPTFET</sequence>
<organism evidence="1 2">
    <name type="scientific">Mesocestoides corti</name>
    <name type="common">Flatworm</name>
    <dbReference type="NCBI Taxonomy" id="53468"/>
    <lineage>
        <taxon>Eukaryota</taxon>
        <taxon>Metazoa</taxon>
        <taxon>Spiralia</taxon>
        <taxon>Lophotrochozoa</taxon>
        <taxon>Platyhelminthes</taxon>
        <taxon>Cestoda</taxon>
        <taxon>Eucestoda</taxon>
        <taxon>Cyclophyllidea</taxon>
        <taxon>Mesocestoididae</taxon>
        <taxon>Mesocestoides</taxon>
    </lineage>
</organism>
<name>A0A0R3U1I4_MESCO</name>
<evidence type="ECO:0000313" key="1">
    <source>
        <dbReference type="EMBL" id="VDD74222.1"/>
    </source>
</evidence>
<dbReference type="Proteomes" id="UP000267029">
    <property type="component" value="Unassembled WGS sequence"/>
</dbReference>
<reference evidence="1 2" key="1">
    <citation type="submission" date="2018-10" db="EMBL/GenBank/DDBJ databases">
        <authorList>
            <consortium name="Pathogen Informatics"/>
        </authorList>
    </citation>
    <scope>NUCLEOTIDE SEQUENCE [LARGE SCALE GENOMIC DNA]</scope>
</reference>
<evidence type="ECO:0000313" key="2">
    <source>
        <dbReference type="Proteomes" id="UP000267029"/>
    </source>
</evidence>
<protein>
    <submittedName>
        <fullName evidence="1">Uncharacterized protein</fullName>
    </submittedName>
</protein>
<gene>
    <name evidence="1" type="ORF">MCOS_LOCUS225</name>
</gene>
<dbReference type="OrthoDB" id="6267516at2759"/>
<accession>A0A0R3U1I4</accession>
<dbReference type="AlphaFoldDB" id="A0A0R3U1I4"/>
<keyword evidence="2" id="KW-1185">Reference proteome</keyword>